<accession>A0ABS6BLK6</accession>
<reference evidence="1 2" key="1">
    <citation type="submission" date="2021-06" db="EMBL/GenBank/DDBJ databases">
        <title>Sphingomonas sp. XMGL2, whole genome shotgun sequencing project.</title>
        <authorList>
            <person name="Zhao G."/>
            <person name="Shen L."/>
        </authorList>
    </citation>
    <scope>NUCLEOTIDE SEQUENCE [LARGE SCALE GENOMIC DNA]</scope>
    <source>
        <strain evidence="1 2">XMGL2</strain>
    </source>
</reference>
<keyword evidence="2" id="KW-1185">Reference proteome</keyword>
<organism evidence="1 2">
    <name type="scientific">Sphingomonas quercus</name>
    <dbReference type="NCBI Taxonomy" id="2842451"/>
    <lineage>
        <taxon>Bacteria</taxon>
        <taxon>Pseudomonadati</taxon>
        <taxon>Pseudomonadota</taxon>
        <taxon>Alphaproteobacteria</taxon>
        <taxon>Sphingomonadales</taxon>
        <taxon>Sphingomonadaceae</taxon>
        <taxon>Sphingomonas</taxon>
    </lineage>
</organism>
<dbReference type="Proteomes" id="UP000776276">
    <property type="component" value="Unassembled WGS sequence"/>
</dbReference>
<dbReference type="EMBL" id="JAHKRT010000008">
    <property type="protein sequence ID" value="MBU3079190.1"/>
    <property type="molecule type" value="Genomic_DNA"/>
</dbReference>
<proteinExistence type="predicted"/>
<protein>
    <recommendedName>
        <fullName evidence="3">Lipoprotein</fullName>
    </recommendedName>
</protein>
<evidence type="ECO:0000313" key="2">
    <source>
        <dbReference type="Proteomes" id="UP000776276"/>
    </source>
</evidence>
<dbReference type="RefSeq" id="WP_216326820.1">
    <property type="nucleotide sequence ID" value="NZ_JAHKRT010000008.1"/>
</dbReference>
<dbReference type="PROSITE" id="PS51257">
    <property type="entry name" value="PROKAR_LIPOPROTEIN"/>
    <property type="match status" value="1"/>
</dbReference>
<sequence length="217" mass="22421">MRALILSVSILALGLSACGKKPDLALSDDPVTRAAQCGVVATAGARLAQTDVRAPVPFETRARVLHYALLTGTTAPGFDADKAGAVLKALPAAEPAITGGKWQPLGTACDAAYPETTAPARLPASSLDAQLGCSLLADYVETALRTQESTYTKDLDPIHKMRLGLDNSIGAKLARAGKKDGEDQKASRDKAMNAIAHAGAASEVLAACVKRYPPAES</sequence>
<gene>
    <name evidence="1" type="ORF">KOF26_15125</name>
</gene>
<evidence type="ECO:0008006" key="3">
    <source>
        <dbReference type="Google" id="ProtNLM"/>
    </source>
</evidence>
<comment type="caution">
    <text evidence="1">The sequence shown here is derived from an EMBL/GenBank/DDBJ whole genome shotgun (WGS) entry which is preliminary data.</text>
</comment>
<evidence type="ECO:0000313" key="1">
    <source>
        <dbReference type="EMBL" id="MBU3079190.1"/>
    </source>
</evidence>
<name>A0ABS6BLK6_9SPHN</name>